<dbReference type="InterPro" id="IPR035965">
    <property type="entry name" value="PAS-like_dom_sf"/>
</dbReference>
<dbReference type="Proteomes" id="UP000239485">
    <property type="component" value="Unassembled WGS sequence"/>
</dbReference>
<dbReference type="Gene3D" id="3.60.40.10">
    <property type="entry name" value="PPM-type phosphatase domain"/>
    <property type="match status" value="1"/>
</dbReference>
<dbReference type="Gene3D" id="3.30.450.20">
    <property type="entry name" value="PAS domain"/>
    <property type="match status" value="1"/>
</dbReference>
<dbReference type="PROSITE" id="PS50113">
    <property type="entry name" value="PAC"/>
    <property type="match status" value="1"/>
</dbReference>
<name>A0A2S6IVE6_9ACTN</name>
<evidence type="ECO:0000256" key="1">
    <source>
        <dbReference type="ARBA" id="ARBA00022801"/>
    </source>
</evidence>
<protein>
    <submittedName>
        <fullName evidence="4">PAS domain-containing protein</fullName>
    </submittedName>
</protein>
<sequence length="425" mass="45221">MHRLADAGPRDADPEDRTGGSAAAVSTPEPSHGLSTAAEARLLRAAVESGLEAMVVVSPDGRMVSFNHQFVLLWPIPSDVVASGSDDAALRSVLDKVVDPDGFLERVRACYADPTHPARDELLLRDGRVFDRYGTPLRDPGGEYLGWAWYFRDVTAERRAAQEALEAGERFAALARTLQESLLPPHLPDVPGLEVAARYLPAGQGVDVVGDFYDVFQTGESTWAVVIGDVCGKGVEAAKVTALARYTIRAAAIGDQAPTRVLQLLNDAMLRQHPDSERFVTVTFLSLAQRQGVVRGVLCAAGHPPALLRRADGRIERVGTNGMILGSFEDPTLDDTPFDLLPGDTLVLYTDGVLEARAADNPELYGEERLTALVAGLGGRSAAAVAQAVEGDVVAFSGACASDDTAVLVVRVPEDVHAAATWPRG</sequence>
<comment type="caution">
    <text evidence="4">The sequence shown here is derived from an EMBL/GenBank/DDBJ whole genome shotgun (WGS) entry which is preliminary data.</text>
</comment>
<proteinExistence type="predicted"/>
<organism evidence="4 5">
    <name type="scientific">Kineococcus xinjiangensis</name>
    <dbReference type="NCBI Taxonomy" id="512762"/>
    <lineage>
        <taxon>Bacteria</taxon>
        <taxon>Bacillati</taxon>
        <taxon>Actinomycetota</taxon>
        <taxon>Actinomycetes</taxon>
        <taxon>Kineosporiales</taxon>
        <taxon>Kineosporiaceae</taxon>
        <taxon>Kineococcus</taxon>
    </lineage>
</organism>
<reference evidence="4 5" key="1">
    <citation type="submission" date="2018-02" db="EMBL/GenBank/DDBJ databases">
        <title>Genomic Encyclopedia of Archaeal and Bacterial Type Strains, Phase II (KMG-II): from individual species to whole genera.</title>
        <authorList>
            <person name="Goeker M."/>
        </authorList>
    </citation>
    <scope>NUCLEOTIDE SEQUENCE [LARGE SCALE GENOMIC DNA]</scope>
    <source>
        <strain evidence="4 5">DSM 22857</strain>
    </source>
</reference>
<evidence type="ECO:0000256" key="2">
    <source>
        <dbReference type="SAM" id="MobiDB-lite"/>
    </source>
</evidence>
<dbReference type="GO" id="GO:0016791">
    <property type="term" value="F:phosphatase activity"/>
    <property type="evidence" value="ECO:0007669"/>
    <property type="project" value="TreeGrafter"/>
</dbReference>
<evidence type="ECO:0000313" key="4">
    <source>
        <dbReference type="EMBL" id="PPK98123.1"/>
    </source>
</evidence>
<feature type="domain" description="PAC" evidence="3">
    <location>
        <begin position="116"/>
        <end position="166"/>
    </location>
</feature>
<evidence type="ECO:0000313" key="5">
    <source>
        <dbReference type="Proteomes" id="UP000239485"/>
    </source>
</evidence>
<dbReference type="SUPFAM" id="SSF55785">
    <property type="entry name" value="PYP-like sensor domain (PAS domain)"/>
    <property type="match status" value="1"/>
</dbReference>
<dbReference type="InterPro" id="IPR001932">
    <property type="entry name" value="PPM-type_phosphatase-like_dom"/>
</dbReference>
<dbReference type="InterPro" id="IPR013656">
    <property type="entry name" value="PAS_4"/>
</dbReference>
<dbReference type="Pfam" id="PF08448">
    <property type="entry name" value="PAS_4"/>
    <property type="match status" value="1"/>
</dbReference>
<feature type="compositionally biased region" description="Basic and acidic residues" evidence="2">
    <location>
        <begin position="1"/>
        <end position="18"/>
    </location>
</feature>
<dbReference type="Pfam" id="PF07228">
    <property type="entry name" value="SpoIIE"/>
    <property type="match status" value="1"/>
</dbReference>
<dbReference type="InterPro" id="IPR036457">
    <property type="entry name" value="PPM-type-like_dom_sf"/>
</dbReference>
<dbReference type="PANTHER" id="PTHR43156:SF2">
    <property type="entry name" value="STAGE II SPORULATION PROTEIN E"/>
    <property type="match status" value="1"/>
</dbReference>
<dbReference type="SUPFAM" id="SSF81606">
    <property type="entry name" value="PP2C-like"/>
    <property type="match status" value="1"/>
</dbReference>
<dbReference type="EMBL" id="PTJD01000002">
    <property type="protein sequence ID" value="PPK98123.1"/>
    <property type="molecule type" value="Genomic_DNA"/>
</dbReference>
<dbReference type="SMART" id="SM00331">
    <property type="entry name" value="PP2C_SIG"/>
    <property type="match status" value="1"/>
</dbReference>
<keyword evidence="1" id="KW-0378">Hydrolase</keyword>
<dbReference type="PANTHER" id="PTHR43156">
    <property type="entry name" value="STAGE II SPORULATION PROTEIN E-RELATED"/>
    <property type="match status" value="1"/>
</dbReference>
<gene>
    <name evidence="4" type="ORF">CLV92_102276</name>
</gene>
<keyword evidence="5" id="KW-1185">Reference proteome</keyword>
<dbReference type="InterPro" id="IPR052016">
    <property type="entry name" value="Bact_Sigma-Reg"/>
</dbReference>
<accession>A0A2S6IVE6</accession>
<dbReference type="InterPro" id="IPR000700">
    <property type="entry name" value="PAS-assoc_C"/>
</dbReference>
<feature type="region of interest" description="Disordered" evidence="2">
    <location>
        <begin position="1"/>
        <end position="34"/>
    </location>
</feature>
<dbReference type="AlphaFoldDB" id="A0A2S6IVE6"/>
<evidence type="ECO:0000259" key="3">
    <source>
        <dbReference type="PROSITE" id="PS50113"/>
    </source>
</evidence>